<comment type="caution">
    <text evidence="2">The sequence shown here is derived from an EMBL/GenBank/DDBJ whole genome shotgun (WGS) entry which is preliminary data.</text>
</comment>
<evidence type="ECO:0000313" key="2">
    <source>
        <dbReference type="EMBL" id="MFC1848567.1"/>
    </source>
</evidence>
<dbReference type="SUPFAM" id="SSF52266">
    <property type="entry name" value="SGNH hydrolase"/>
    <property type="match status" value="1"/>
</dbReference>
<organism evidence="2 3">
    <name type="scientific">candidate division CSSED10-310 bacterium</name>
    <dbReference type="NCBI Taxonomy" id="2855610"/>
    <lineage>
        <taxon>Bacteria</taxon>
        <taxon>Bacteria division CSSED10-310</taxon>
    </lineage>
</organism>
<evidence type="ECO:0000313" key="3">
    <source>
        <dbReference type="Proteomes" id="UP001594351"/>
    </source>
</evidence>
<reference evidence="2 3" key="1">
    <citation type="submission" date="2024-09" db="EMBL/GenBank/DDBJ databases">
        <title>Laminarin stimulates single cell rates of sulfate reduction while oxygen inhibits transcriptomic activity in coastal marine sediment.</title>
        <authorList>
            <person name="Lindsay M."/>
            <person name="Orcutt B."/>
            <person name="Emerson D."/>
            <person name="Stepanauskas R."/>
            <person name="D'Angelo T."/>
        </authorList>
    </citation>
    <scope>NUCLEOTIDE SEQUENCE [LARGE SCALE GENOMIC DNA]</scope>
    <source>
        <strain evidence="2">SAG AM-311-K15</strain>
    </source>
</reference>
<dbReference type="EMBL" id="JBHPBY010000001">
    <property type="protein sequence ID" value="MFC1848567.1"/>
    <property type="molecule type" value="Genomic_DNA"/>
</dbReference>
<proteinExistence type="predicted"/>
<evidence type="ECO:0008006" key="4">
    <source>
        <dbReference type="Google" id="ProtNLM"/>
    </source>
</evidence>
<keyword evidence="1" id="KW-0812">Transmembrane</keyword>
<protein>
    <recommendedName>
        <fullName evidence="4">SGNH hydrolase-type esterase domain-containing protein</fullName>
    </recommendedName>
</protein>
<keyword evidence="1" id="KW-0472">Membrane</keyword>
<dbReference type="Gene3D" id="3.40.50.1110">
    <property type="entry name" value="SGNH hydrolase"/>
    <property type="match status" value="1"/>
</dbReference>
<dbReference type="InterPro" id="IPR036514">
    <property type="entry name" value="SGNH_hydro_sf"/>
</dbReference>
<name>A0ABV6YQS5_UNCC1</name>
<feature type="transmembrane region" description="Helical" evidence="1">
    <location>
        <begin position="20"/>
        <end position="38"/>
    </location>
</feature>
<accession>A0ABV6YQS5</accession>
<sequence length="359" mass="41015">MRDAIEYQNRFGRHPQLTILVIWFISLVLLFFIAEILFRVCGILPDNSFYKITNELIVYDMFHTDSHGVFKANVESAAWKRTGIINSSGFRGPEFGISAPGQRSILILGDSFVWGFTKAEVKTPFPELLRQTGYNVYNTGIPGVGPTQYEILANLYIPLFRPDYVIVALYLGNDLKNKPDPAMPNKNLIHITNAGWLWGFDAQDQPLTPQEAYDYYIGNSSSSIKKIFHVSSVGTALWNLFEKYLPKMQNTSGHTSDNHDSKEEKTSIVEFYAYTIQVLQRINDLAERYNSQYHLLVIPSIGKNCVKINDCGPFRSIFDKLNPIYLNTISEDCYNPNPDCHFNDKGHQFAFEQILHTIK</sequence>
<evidence type="ECO:0000256" key="1">
    <source>
        <dbReference type="SAM" id="Phobius"/>
    </source>
</evidence>
<gene>
    <name evidence="2" type="ORF">ACFL27_00020</name>
</gene>
<dbReference type="Proteomes" id="UP001594351">
    <property type="component" value="Unassembled WGS sequence"/>
</dbReference>
<keyword evidence="1" id="KW-1133">Transmembrane helix</keyword>
<keyword evidence="3" id="KW-1185">Reference proteome</keyword>